<gene>
    <name evidence="2" type="ORF">BZG36_01941</name>
</gene>
<evidence type="ECO:0000256" key="1">
    <source>
        <dbReference type="SAM" id="MobiDB-lite"/>
    </source>
</evidence>
<dbReference type="EMBL" id="MVBO01000018">
    <property type="protein sequence ID" value="OZJ05261.1"/>
    <property type="molecule type" value="Genomic_DNA"/>
</dbReference>
<keyword evidence="3" id="KW-1185">Reference proteome</keyword>
<protein>
    <submittedName>
        <fullName evidence="2">Uncharacterized protein</fullName>
    </submittedName>
</protein>
<dbReference type="OrthoDB" id="3433125at2759"/>
<feature type="compositionally biased region" description="Polar residues" evidence="1">
    <location>
        <begin position="1"/>
        <end position="12"/>
    </location>
</feature>
<evidence type="ECO:0000313" key="3">
    <source>
        <dbReference type="Proteomes" id="UP000242875"/>
    </source>
</evidence>
<organism evidence="2 3">
    <name type="scientific">Bifiguratus adelaidae</name>
    <dbReference type="NCBI Taxonomy" id="1938954"/>
    <lineage>
        <taxon>Eukaryota</taxon>
        <taxon>Fungi</taxon>
        <taxon>Fungi incertae sedis</taxon>
        <taxon>Mucoromycota</taxon>
        <taxon>Mucoromycotina</taxon>
        <taxon>Endogonomycetes</taxon>
        <taxon>Endogonales</taxon>
        <taxon>Endogonales incertae sedis</taxon>
        <taxon>Bifiguratus</taxon>
    </lineage>
</organism>
<dbReference type="AlphaFoldDB" id="A0A261Y3T8"/>
<accession>A0A261Y3T8</accession>
<comment type="caution">
    <text evidence="2">The sequence shown here is derived from an EMBL/GenBank/DDBJ whole genome shotgun (WGS) entry which is preliminary data.</text>
</comment>
<proteinExistence type="predicted"/>
<feature type="compositionally biased region" description="Basic and acidic residues" evidence="1">
    <location>
        <begin position="13"/>
        <end position="35"/>
    </location>
</feature>
<reference evidence="2 3" key="1">
    <citation type="journal article" date="2017" name="Mycologia">
        <title>Bifiguratus adelaidae, gen. et sp. nov., a new member of Mucoromycotina in endophytic and soil-dwelling habitats.</title>
        <authorList>
            <person name="Torres-Cruz T.J."/>
            <person name="Billingsley Tobias T.L."/>
            <person name="Almatruk M."/>
            <person name="Hesse C."/>
            <person name="Kuske C.R."/>
            <person name="Desiro A."/>
            <person name="Benucci G.M."/>
            <person name="Bonito G."/>
            <person name="Stajich J.E."/>
            <person name="Dunlap C."/>
            <person name="Arnold A.E."/>
            <person name="Porras-Alfaro A."/>
        </authorList>
    </citation>
    <scope>NUCLEOTIDE SEQUENCE [LARGE SCALE GENOMIC DNA]</scope>
    <source>
        <strain evidence="2 3">AZ0501</strain>
    </source>
</reference>
<evidence type="ECO:0000313" key="2">
    <source>
        <dbReference type="EMBL" id="OZJ05261.1"/>
    </source>
</evidence>
<sequence>MRGVTGSSSLTRIEQRRQARDQRRPETDRTRTEGRIRRLMKENVLYLLIAEMSEASRQELDSP</sequence>
<dbReference type="Proteomes" id="UP000242875">
    <property type="component" value="Unassembled WGS sequence"/>
</dbReference>
<feature type="region of interest" description="Disordered" evidence="1">
    <location>
        <begin position="1"/>
        <end position="35"/>
    </location>
</feature>
<name>A0A261Y3T8_9FUNG</name>